<dbReference type="AlphaFoldDB" id="A0A397YUR1"/>
<dbReference type="PANTHER" id="PTHR47925:SF84">
    <property type="entry name" value="PENTATRICOPEPTIDE REPEAT-CONTAINING PROTEIN"/>
    <property type="match status" value="1"/>
</dbReference>
<reference evidence="5 6" key="1">
    <citation type="submission" date="2018-06" db="EMBL/GenBank/DDBJ databases">
        <title>WGS assembly of Brassica rapa FPsc.</title>
        <authorList>
            <person name="Bowman J."/>
            <person name="Kohchi T."/>
            <person name="Yamato K."/>
            <person name="Jenkins J."/>
            <person name="Shu S."/>
            <person name="Ishizaki K."/>
            <person name="Yamaoka S."/>
            <person name="Nishihama R."/>
            <person name="Nakamura Y."/>
            <person name="Berger F."/>
            <person name="Adam C."/>
            <person name="Aki S."/>
            <person name="Althoff F."/>
            <person name="Araki T."/>
            <person name="Arteaga-Vazquez M."/>
            <person name="Balasubrmanian S."/>
            <person name="Bauer D."/>
            <person name="Boehm C."/>
            <person name="Briginshaw L."/>
            <person name="Caballero-Perez J."/>
            <person name="Catarino B."/>
            <person name="Chen F."/>
            <person name="Chiyoda S."/>
            <person name="Chovatia M."/>
            <person name="Davies K."/>
            <person name="Delmans M."/>
            <person name="Demura T."/>
            <person name="Dierschke T."/>
            <person name="Dolan L."/>
            <person name="Dorantes-Acosta A."/>
            <person name="Eklund D."/>
            <person name="Florent S."/>
            <person name="Flores-Sandoval E."/>
            <person name="Fujiyama A."/>
            <person name="Fukuzawa H."/>
            <person name="Galik B."/>
            <person name="Grimanelli D."/>
            <person name="Grimwood J."/>
            <person name="Grossniklaus U."/>
            <person name="Hamada T."/>
            <person name="Haseloff J."/>
            <person name="Hetherington A."/>
            <person name="Higo A."/>
            <person name="Hirakawa Y."/>
            <person name="Hundley H."/>
            <person name="Ikeda Y."/>
            <person name="Inoue K."/>
            <person name="Inoue S."/>
            <person name="Ishida S."/>
            <person name="Jia Q."/>
            <person name="Kakita M."/>
            <person name="Kanazawa T."/>
            <person name="Kawai Y."/>
            <person name="Kawashima T."/>
            <person name="Kennedy M."/>
            <person name="Kinose K."/>
            <person name="Kinoshita T."/>
            <person name="Kohara Y."/>
            <person name="Koide E."/>
            <person name="Komatsu K."/>
            <person name="Kopischke S."/>
            <person name="Kubo M."/>
            <person name="Kyozuka J."/>
            <person name="Lagercrantz U."/>
            <person name="Lin S."/>
            <person name="Lindquist E."/>
            <person name="Lipzen A."/>
            <person name="Lu C."/>
            <person name="Luna E."/>
            <person name="Martienssen R."/>
            <person name="Minamino N."/>
            <person name="Mizutani M."/>
            <person name="Mizutani M."/>
            <person name="Mochizuki N."/>
            <person name="Monte I."/>
            <person name="Mosher R."/>
            <person name="Nagasaki H."/>
            <person name="Nakagami H."/>
            <person name="Naramoto S."/>
            <person name="Nishitani K."/>
            <person name="Ohtani M."/>
            <person name="Okamoto T."/>
            <person name="Okumura M."/>
            <person name="Phillips J."/>
            <person name="Pollak B."/>
            <person name="Reinders A."/>
            <person name="Roevekamp M."/>
            <person name="Sano R."/>
            <person name="Sawa S."/>
            <person name="Schmid M."/>
            <person name="Shirakawa M."/>
            <person name="Solano R."/>
            <person name="Spunde A."/>
            <person name="Suetsugu N."/>
            <person name="Sugano S."/>
            <person name="Sugiyama A."/>
            <person name="Sun R."/>
            <person name="Suzuki Y."/>
            <person name="Takenaka M."/>
            <person name="Takezawa D."/>
            <person name="Tomogane H."/>
            <person name="Tsuzuki M."/>
            <person name="Ueda T."/>
            <person name="Umeda M."/>
            <person name="Ward J."/>
            <person name="Watanabe Y."/>
            <person name="Yazaki K."/>
            <person name="Yokoyama R."/>
            <person name="Yoshitake Y."/>
            <person name="Yotsui I."/>
            <person name="Zachgo S."/>
            <person name="Schmutz J."/>
        </authorList>
    </citation>
    <scope>NUCLEOTIDE SEQUENCE [LARGE SCALE GENOMIC DNA]</scope>
    <source>
        <strain evidence="6">cv. B-3</strain>
    </source>
</reference>
<gene>
    <name evidence="5" type="ORF">BRARA_F00600</name>
</gene>
<dbReference type="Pfam" id="PF14432">
    <property type="entry name" value="DYW_deaminase"/>
    <property type="match status" value="1"/>
</dbReference>
<feature type="domain" description="DYW" evidence="4">
    <location>
        <begin position="191"/>
        <end position="271"/>
    </location>
</feature>
<protein>
    <recommendedName>
        <fullName evidence="4">DYW domain-containing protein</fullName>
    </recommendedName>
</protein>
<comment type="similarity">
    <text evidence="1">Belongs to the PPR family. PCMP-H subfamily.</text>
</comment>
<sequence length="277" mass="31556">MKAQLLLRRAFCSSVTPSANAKITHPSRTSQIHEARKLFDSCDSNSVSSWNSMVSEHFTNRMPREAQLLFDQMGERNITSWNGLVSGYMNNGEMEEAREVFDEMPKKNEVLWTMLQDRRNDDDASQGRRCGDVSELSKGIRKSTGCSWTEVGDKAHTFAMGDIHQEQEVIVKFLDEWDVLLREDGYNPDCDAEEGERVDSLSGRYHSERLAVAYGLLKLPEGVPLRIMKNLRVCKDCHAAINLISKVKEKDIILRDAKRLHHFKNGECSCKVISETQ</sequence>
<feature type="repeat" description="PPR" evidence="3">
    <location>
        <begin position="77"/>
        <end position="111"/>
    </location>
</feature>
<dbReference type="InterPro" id="IPR002885">
    <property type="entry name" value="PPR_rpt"/>
</dbReference>
<evidence type="ECO:0000313" key="6">
    <source>
        <dbReference type="Proteomes" id="UP000264353"/>
    </source>
</evidence>
<name>A0A397YUR1_BRACM</name>
<dbReference type="NCBIfam" id="TIGR00756">
    <property type="entry name" value="PPR"/>
    <property type="match status" value="1"/>
</dbReference>
<evidence type="ECO:0000259" key="4">
    <source>
        <dbReference type="Pfam" id="PF14432"/>
    </source>
</evidence>
<dbReference type="Proteomes" id="UP000264353">
    <property type="component" value="Chromosome A6"/>
</dbReference>
<dbReference type="EMBL" id="CM010633">
    <property type="protein sequence ID" value="RID57207.1"/>
    <property type="molecule type" value="Genomic_DNA"/>
</dbReference>
<evidence type="ECO:0000256" key="1">
    <source>
        <dbReference type="ARBA" id="ARBA00006643"/>
    </source>
</evidence>
<dbReference type="Pfam" id="PF01535">
    <property type="entry name" value="PPR"/>
    <property type="match status" value="2"/>
</dbReference>
<evidence type="ECO:0000256" key="2">
    <source>
        <dbReference type="ARBA" id="ARBA00022737"/>
    </source>
</evidence>
<dbReference type="InterPro" id="IPR011990">
    <property type="entry name" value="TPR-like_helical_dom_sf"/>
</dbReference>
<keyword evidence="2" id="KW-0677">Repeat</keyword>
<dbReference type="PANTHER" id="PTHR47925">
    <property type="entry name" value="OS01G0913400 PROTEIN-RELATED"/>
    <property type="match status" value="1"/>
</dbReference>
<evidence type="ECO:0000313" key="5">
    <source>
        <dbReference type="EMBL" id="RID57207.1"/>
    </source>
</evidence>
<dbReference type="Gene3D" id="1.25.40.10">
    <property type="entry name" value="Tetratricopeptide repeat domain"/>
    <property type="match status" value="1"/>
</dbReference>
<dbReference type="PROSITE" id="PS51375">
    <property type="entry name" value="PPR"/>
    <property type="match status" value="1"/>
</dbReference>
<dbReference type="GO" id="GO:0008270">
    <property type="term" value="F:zinc ion binding"/>
    <property type="evidence" value="ECO:0007669"/>
    <property type="project" value="InterPro"/>
</dbReference>
<proteinExistence type="inferred from homology"/>
<evidence type="ECO:0000256" key="3">
    <source>
        <dbReference type="PROSITE-ProRule" id="PRU00708"/>
    </source>
</evidence>
<dbReference type="InterPro" id="IPR032867">
    <property type="entry name" value="DYW_dom"/>
</dbReference>
<organism evidence="5 6">
    <name type="scientific">Brassica campestris</name>
    <name type="common">Field mustard</name>
    <dbReference type="NCBI Taxonomy" id="3711"/>
    <lineage>
        <taxon>Eukaryota</taxon>
        <taxon>Viridiplantae</taxon>
        <taxon>Streptophyta</taxon>
        <taxon>Embryophyta</taxon>
        <taxon>Tracheophyta</taxon>
        <taxon>Spermatophyta</taxon>
        <taxon>Magnoliopsida</taxon>
        <taxon>eudicotyledons</taxon>
        <taxon>Gunneridae</taxon>
        <taxon>Pentapetalae</taxon>
        <taxon>rosids</taxon>
        <taxon>malvids</taxon>
        <taxon>Brassicales</taxon>
        <taxon>Brassicaceae</taxon>
        <taxon>Brassiceae</taxon>
        <taxon>Brassica</taxon>
    </lineage>
</organism>
<accession>A0A397YUR1</accession>